<organism evidence="1 2">
    <name type="scientific">Gemelliphila palaticanis</name>
    <dbReference type="NCBI Taxonomy" id="81950"/>
    <lineage>
        <taxon>Bacteria</taxon>
        <taxon>Bacillati</taxon>
        <taxon>Bacillota</taxon>
        <taxon>Bacilli</taxon>
        <taxon>Bacillales</taxon>
        <taxon>Gemellaceae</taxon>
        <taxon>Gemelliphila</taxon>
    </lineage>
</organism>
<proteinExistence type="predicted"/>
<evidence type="ECO:0000313" key="1">
    <source>
        <dbReference type="EMBL" id="NYS46918.1"/>
    </source>
</evidence>
<dbReference type="EMBL" id="JACBYF010000002">
    <property type="protein sequence ID" value="NYS46918.1"/>
    <property type="molecule type" value="Genomic_DNA"/>
</dbReference>
<evidence type="ECO:0000313" key="2">
    <source>
        <dbReference type="Proteomes" id="UP000531840"/>
    </source>
</evidence>
<accession>A0ABX2SZY4</accession>
<comment type="caution">
    <text evidence="1">The sequence shown here is derived from an EMBL/GenBank/DDBJ whole genome shotgun (WGS) entry which is preliminary data.</text>
</comment>
<gene>
    <name evidence="1" type="ORF">HZY85_01755</name>
</gene>
<dbReference type="Gene3D" id="1.10.3210.10">
    <property type="entry name" value="Hypothetical protein af1432"/>
    <property type="match status" value="1"/>
</dbReference>
<name>A0ABX2SZY4_9BACL</name>
<dbReference type="SUPFAM" id="SSF109604">
    <property type="entry name" value="HD-domain/PDEase-like"/>
    <property type="match status" value="1"/>
</dbReference>
<reference evidence="1 2" key="1">
    <citation type="submission" date="2020-07" db="EMBL/GenBank/DDBJ databases">
        <title>MOT database genomes.</title>
        <authorList>
            <person name="Joseph S."/>
            <person name="Aduse-Opoku J."/>
            <person name="Hashim A."/>
            <person name="Wade W."/>
            <person name="Curtis M."/>
        </authorList>
    </citation>
    <scope>NUCLEOTIDE SEQUENCE [LARGE SCALE GENOMIC DNA]</scope>
    <source>
        <strain evidence="1 2">CIP 106318</strain>
    </source>
</reference>
<keyword evidence="2" id="KW-1185">Reference proteome</keyword>
<protein>
    <recommendedName>
        <fullName evidence="3">HD domain-containing protein</fullName>
    </recommendedName>
</protein>
<sequence length="121" mass="14257">MHDLIEDTNCTIANIQIRWGNFIAEIVDSLTIKDNGLSKFEAFQESLERSVKVGKESLIVRVLDVIDNMDYFEKANEQDKKYLQNKFCYLFLICKKEIPKEKAFLHFEEKLMSLGFLDWLN</sequence>
<dbReference type="Proteomes" id="UP000531840">
    <property type="component" value="Unassembled WGS sequence"/>
</dbReference>
<dbReference type="RefSeq" id="WP_179940225.1">
    <property type="nucleotide sequence ID" value="NZ_JACBYF010000002.1"/>
</dbReference>
<evidence type="ECO:0008006" key="3">
    <source>
        <dbReference type="Google" id="ProtNLM"/>
    </source>
</evidence>